<dbReference type="Pfam" id="PF00994">
    <property type="entry name" value="MoCF_biosynth"/>
    <property type="match status" value="1"/>
</dbReference>
<dbReference type="Proteomes" id="UP001268683">
    <property type="component" value="Chromosome"/>
</dbReference>
<dbReference type="PANTHER" id="PTHR13939:SF0">
    <property type="entry name" value="NMN AMIDOHYDROLASE-LIKE PROTEIN YFAY"/>
    <property type="match status" value="1"/>
</dbReference>
<dbReference type="InterPro" id="IPR036425">
    <property type="entry name" value="MoaB/Mog-like_dom_sf"/>
</dbReference>
<dbReference type="InterPro" id="IPR050101">
    <property type="entry name" value="CinA"/>
</dbReference>
<gene>
    <name evidence="2" type="ORF">QGN29_13240</name>
</gene>
<dbReference type="Pfam" id="PF24102">
    <property type="entry name" value="FLAD1_M"/>
    <property type="match status" value="1"/>
</dbReference>
<dbReference type="EMBL" id="CP123872">
    <property type="protein sequence ID" value="WND02512.1"/>
    <property type="molecule type" value="Genomic_DNA"/>
</dbReference>
<dbReference type="SMART" id="SM00852">
    <property type="entry name" value="MoCF_biosynth"/>
    <property type="match status" value="1"/>
</dbReference>
<sequence>MSKKVTAALCVIGDEILSGRTQDKNIAYIATFLEEIGISLAEVRIVPDEFDEIIPAVNRLRAKYDYLFTTGGIGPTHDDITAEAIAKAFQVSLDQNEAAYAILSEHYGEDAFTDARKRMTRIPHGGLLIKNPVSLAPGFQMDNVFTLAGVPKIMQSMLEDVRHRLKGGRKIMTKDLTLKIGESSLFECLTDLNNRFESVSIGSYPFYGEGRFAVQVVMRSTIDSDLEKCFITLMNYVTEHSIPVLEQN</sequence>
<accession>A0AA52H9H4</accession>
<dbReference type="KEGG" id="tmk:QGN29_13240"/>
<evidence type="ECO:0000259" key="1">
    <source>
        <dbReference type="SMART" id="SM00852"/>
    </source>
</evidence>
<feature type="domain" description="MoaB/Mog" evidence="1">
    <location>
        <begin position="8"/>
        <end position="169"/>
    </location>
</feature>
<dbReference type="AlphaFoldDB" id="A0AA52H9H4"/>
<reference evidence="2" key="1">
    <citation type="submission" date="2023-04" db="EMBL/GenBank/DDBJ databases">
        <title>Complete genome sequence of Temperatibacter marinus.</title>
        <authorList>
            <person name="Rong J.-C."/>
            <person name="Yi M.-L."/>
            <person name="Zhao Q."/>
        </authorList>
    </citation>
    <scope>NUCLEOTIDE SEQUENCE</scope>
    <source>
        <strain evidence="2">NBRC 110045</strain>
    </source>
</reference>
<dbReference type="InterPro" id="IPR001453">
    <property type="entry name" value="MoaB/Mog_dom"/>
</dbReference>
<dbReference type="InterPro" id="IPR056596">
    <property type="entry name" value="FLAD1_M"/>
</dbReference>
<evidence type="ECO:0000313" key="3">
    <source>
        <dbReference type="Proteomes" id="UP001268683"/>
    </source>
</evidence>
<evidence type="ECO:0000313" key="2">
    <source>
        <dbReference type="EMBL" id="WND02512.1"/>
    </source>
</evidence>
<dbReference type="CDD" id="cd00885">
    <property type="entry name" value="cinA"/>
    <property type="match status" value="1"/>
</dbReference>
<keyword evidence="3" id="KW-1185">Reference proteome</keyword>
<dbReference type="SUPFAM" id="SSF53218">
    <property type="entry name" value="Molybdenum cofactor biosynthesis proteins"/>
    <property type="match status" value="1"/>
</dbReference>
<dbReference type="Gene3D" id="3.40.980.10">
    <property type="entry name" value="MoaB/Mog-like domain"/>
    <property type="match status" value="1"/>
</dbReference>
<name>A0AA52H9H4_9PROT</name>
<organism evidence="2 3">
    <name type="scientific">Temperatibacter marinus</name>
    <dbReference type="NCBI Taxonomy" id="1456591"/>
    <lineage>
        <taxon>Bacteria</taxon>
        <taxon>Pseudomonadati</taxon>
        <taxon>Pseudomonadota</taxon>
        <taxon>Alphaproteobacteria</taxon>
        <taxon>Kordiimonadales</taxon>
        <taxon>Temperatibacteraceae</taxon>
        <taxon>Temperatibacter</taxon>
    </lineage>
</organism>
<proteinExistence type="predicted"/>
<dbReference type="PANTHER" id="PTHR13939">
    <property type="entry name" value="NICOTINAMIDE-NUCLEOTIDE AMIDOHYDROLASE PNCC"/>
    <property type="match status" value="1"/>
</dbReference>
<dbReference type="RefSeq" id="WP_310798347.1">
    <property type="nucleotide sequence ID" value="NZ_CP123872.1"/>
</dbReference>
<protein>
    <submittedName>
        <fullName evidence="2">Molybdopterin-binding protein</fullName>
    </submittedName>
</protein>